<sequence>MKMKRRFVLLLVLVLVLSLAAAGVAAAQAGSNGKVGINLKQLYLEKLAANLGIDVSRLQEAMKTAGQQTIEAAQASGLIDGTRAQKLQKSIENGAWPDFAGFRKPPHGWGFNFSTEIAGILGTTPEELLQELNSGKTLEQIVTGKGLTLDQLKEQLINNVKSKLDEAVNNGKLTKEKADVFLKHLEQVDLSKFPAPKQPR</sequence>
<accession>A0A2T0AXX8</accession>
<feature type="signal peptide" evidence="1">
    <location>
        <begin position="1"/>
        <end position="27"/>
    </location>
</feature>
<reference evidence="2 3" key="1">
    <citation type="submission" date="2018-03" db="EMBL/GenBank/DDBJ databases">
        <title>Genome sequence of Moorella humiferrea DSM 23265.</title>
        <authorList>
            <person name="Poehlein A."/>
            <person name="Daniel R."/>
        </authorList>
    </citation>
    <scope>NUCLEOTIDE SEQUENCE [LARGE SCALE GENOMIC DNA]</scope>
    <source>
        <strain evidence="2 3">DSM 23265</strain>
    </source>
</reference>
<dbReference type="EMBL" id="PVXM01000004">
    <property type="protein sequence ID" value="PRR75525.1"/>
    <property type="molecule type" value="Genomic_DNA"/>
</dbReference>
<comment type="caution">
    <text evidence="2">The sequence shown here is derived from an EMBL/GenBank/DDBJ whole genome shotgun (WGS) entry which is preliminary data.</text>
</comment>
<gene>
    <name evidence="2" type="ORF">MOHU_02900</name>
</gene>
<organism evidence="2 3">
    <name type="scientific">Neomoorella humiferrea</name>
    <dbReference type="NCBI Taxonomy" id="676965"/>
    <lineage>
        <taxon>Bacteria</taxon>
        <taxon>Bacillati</taxon>
        <taxon>Bacillota</taxon>
        <taxon>Clostridia</taxon>
        <taxon>Neomoorellales</taxon>
        <taxon>Neomoorellaceae</taxon>
        <taxon>Neomoorella</taxon>
    </lineage>
</organism>
<dbReference type="AlphaFoldDB" id="A0A2T0AXX8"/>
<protein>
    <submittedName>
        <fullName evidence="2">Uncharacterized protein</fullName>
    </submittedName>
</protein>
<keyword evidence="3" id="KW-1185">Reference proteome</keyword>
<proteinExistence type="predicted"/>
<name>A0A2T0AXX8_9FIRM</name>
<dbReference type="Proteomes" id="UP000238415">
    <property type="component" value="Unassembled WGS sequence"/>
</dbReference>
<keyword evidence="1" id="KW-0732">Signal</keyword>
<evidence type="ECO:0000313" key="2">
    <source>
        <dbReference type="EMBL" id="PRR75525.1"/>
    </source>
</evidence>
<evidence type="ECO:0000256" key="1">
    <source>
        <dbReference type="SAM" id="SignalP"/>
    </source>
</evidence>
<evidence type="ECO:0000313" key="3">
    <source>
        <dbReference type="Proteomes" id="UP000238415"/>
    </source>
</evidence>
<feature type="chain" id="PRO_5015754533" evidence="1">
    <location>
        <begin position="28"/>
        <end position="200"/>
    </location>
</feature>